<evidence type="ECO:0000313" key="7">
    <source>
        <dbReference type="EMBL" id="RDC43116.1"/>
    </source>
</evidence>
<dbReference type="RefSeq" id="WP_114549352.1">
    <property type="nucleotide sequence ID" value="NZ_DBGDPA010000063.1"/>
</dbReference>
<organism evidence="7 8">
    <name type="scientific">Adlercreutzia equolifaciens subsp. celatus</name>
    <dbReference type="NCBI Taxonomy" id="394340"/>
    <lineage>
        <taxon>Bacteria</taxon>
        <taxon>Bacillati</taxon>
        <taxon>Actinomycetota</taxon>
        <taxon>Coriobacteriia</taxon>
        <taxon>Eggerthellales</taxon>
        <taxon>Eggerthellaceae</taxon>
        <taxon>Adlercreutzia</taxon>
    </lineage>
</organism>
<feature type="transmembrane region" description="Helical" evidence="6">
    <location>
        <begin position="6"/>
        <end position="26"/>
    </location>
</feature>
<dbReference type="GO" id="GO:0005886">
    <property type="term" value="C:plasma membrane"/>
    <property type="evidence" value="ECO:0007669"/>
    <property type="project" value="TreeGrafter"/>
</dbReference>
<feature type="transmembrane region" description="Helical" evidence="6">
    <location>
        <begin position="38"/>
        <end position="59"/>
    </location>
</feature>
<evidence type="ECO:0000256" key="1">
    <source>
        <dbReference type="ARBA" id="ARBA00004141"/>
    </source>
</evidence>
<feature type="transmembrane region" description="Helical" evidence="6">
    <location>
        <begin position="65"/>
        <end position="82"/>
    </location>
</feature>
<dbReference type="EMBL" id="PPUT01000022">
    <property type="protein sequence ID" value="RDC43116.1"/>
    <property type="molecule type" value="Genomic_DNA"/>
</dbReference>
<evidence type="ECO:0000256" key="3">
    <source>
        <dbReference type="ARBA" id="ARBA00022692"/>
    </source>
</evidence>
<comment type="subcellular location">
    <subcellularLocation>
        <location evidence="1">Membrane</location>
        <topology evidence="1">Multi-pass membrane protein</topology>
    </subcellularLocation>
</comment>
<keyword evidence="5 6" id="KW-0472">Membrane</keyword>
<feature type="transmembrane region" description="Helical" evidence="6">
    <location>
        <begin position="94"/>
        <end position="114"/>
    </location>
</feature>
<dbReference type="PANTHER" id="PTHR30028">
    <property type="entry name" value="UPF0014 INNER MEMBRANE PROTEIN YBBM-RELATED"/>
    <property type="match status" value="1"/>
</dbReference>
<feature type="transmembrane region" description="Helical" evidence="6">
    <location>
        <begin position="126"/>
        <end position="148"/>
    </location>
</feature>
<evidence type="ECO:0000256" key="2">
    <source>
        <dbReference type="ARBA" id="ARBA00005268"/>
    </source>
</evidence>
<comment type="caution">
    <text evidence="7">The sequence shown here is derived from an EMBL/GenBank/DDBJ whole genome shotgun (WGS) entry which is preliminary data.</text>
</comment>
<evidence type="ECO:0000256" key="4">
    <source>
        <dbReference type="ARBA" id="ARBA00022989"/>
    </source>
</evidence>
<name>A0A369NWQ4_9ACTN</name>
<feature type="transmembrane region" description="Helical" evidence="6">
    <location>
        <begin position="182"/>
        <end position="203"/>
    </location>
</feature>
<dbReference type="InterPro" id="IPR005226">
    <property type="entry name" value="UPF0014_fam"/>
</dbReference>
<dbReference type="PANTHER" id="PTHR30028:SF0">
    <property type="entry name" value="PROTEIN ALUMINUM SENSITIVE 3"/>
    <property type="match status" value="1"/>
</dbReference>
<dbReference type="Proteomes" id="UP000253805">
    <property type="component" value="Unassembled WGS sequence"/>
</dbReference>
<sequence>MTGGVVNIGYVELVGASLLMLVAGIVSWRMGLGQSRRIAVSTVRAFLQLLAMGLLLGYLFKYQTWWLVCLVLLGMCIAATQIATGRTNKVVRGLWADVFLSITVSSMVIAFIVVEGIIHADPWYNAMQLVPISGMILGNTLAAAAVATDRLFASMDSRANEIYMMVALGAIPREAAFPSIKAAVGAGMTPLLAQLSAAGIVQIPGMMSGQILAGADPVIAAKYQIVVLLMISAATTLSVVIICFLAYKKRFSVEGYYLSPALRDDAGGAA</sequence>
<evidence type="ECO:0000256" key="6">
    <source>
        <dbReference type="SAM" id="Phobius"/>
    </source>
</evidence>
<evidence type="ECO:0000313" key="8">
    <source>
        <dbReference type="Proteomes" id="UP000253805"/>
    </source>
</evidence>
<gene>
    <name evidence="7" type="ORF">C1850_08510</name>
</gene>
<proteinExistence type="inferred from homology"/>
<keyword evidence="3 6" id="KW-0812">Transmembrane</keyword>
<reference evidence="7 8" key="1">
    <citation type="journal article" date="2018" name="Elife">
        <title>Discovery and characterization of a prevalent human gut bacterial enzyme sufficient for the inactivation of a family of plant toxins.</title>
        <authorList>
            <person name="Koppel N."/>
            <person name="Bisanz J.E."/>
            <person name="Pandelia M.E."/>
            <person name="Turnbaugh P.J."/>
            <person name="Balskus E.P."/>
        </authorList>
    </citation>
    <scope>NUCLEOTIDE SEQUENCE [LARGE SCALE GENOMIC DNA]</scope>
    <source>
        <strain evidence="7 8">OB21 GAM 11</strain>
    </source>
</reference>
<dbReference type="Pfam" id="PF03649">
    <property type="entry name" value="UPF0014"/>
    <property type="match status" value="1"/>
</dbReference>
<comment type="similarity">
    <text evidence="2">Belongs to the UPF0014 family.</text>
</comment>
<protein>
    <submittedName>
        <fullName evidence="7">Iron export ABC transporter permease subunit FetB</fullName>
    </submittedName>
</protein>
<dbReference type="AlphaFoldDB" id="A0A369NWQ4"/>
<keyword evidence="4 6" id="KW-1133">Transmembrane helix</keyword>
<feature type="transmembrane region" description="Helical" evidence="6">
    <location>
        <begin position="223"/>
        <end position="247"/>
    </location>
</feature>
<evidence type="ECO:0000256" key="5">
    <source>
        <dbReference type="ARBA" id="ARBA00023136"/>
    </source>
</evidence>
<accession>A0A369NWQ4</accession>